<protein>
    <recommendedName>
        <fullName evidence="1">UPF0311 protein D2V17_07955</fullName>
    </recommendedName>
</protein>
<evidence type="ECO:0000313" key="2">
    <source>
        <dbReference type="EMBL" id="RIV88116.1"/>
    </source>
</evidence>
<evidence type="ECO:0000256" key="1">
    <source>
        <dbReference type="HAMAP-Rule" id="MF_00775"/>
    </source>
</evidence>
<dbReference type="PANTHER" id="PTHR37315:SF1">
    <property type="entry name" value="UPF0311 PROTEIN BLR7842"/>
    <property type="match status" value="1"/>
</dbReference>
<evidence type="ECO:0000313" key="3">
    <source>
        <dbReference type="Proteomes" id="UP000265366"/>
    </source>
</evidence>
<dbReference type="HAMAP" id="MF_00775">
    <property type="entry name" value="UPF0311"/>
    <property type="match status" value="1"/>
</dbReference>
<dbReference type="PANTHER" id="PTHR37315">
    <property type="entry name" value="UPF0311 PROTEIN BLR7842"/>
    <property type="match status" value="1"/>
</dbReference>
<name>A0A3A1P4T5_9SPHN</name>
<dbReference type="InterPro" id="IPR020915">
    <property type="entry name" value="UPF0311"/>
</dbReference>
<gene>
    <name evidence="2" type="ORF">D2V17_07955</name>
</gene>
<dbReference type="Gene3D" id="2.40.160.20">
    <property type="match status" value="1"/>
</dbReference>
<dbReference type="EMBL" id="QXFM01000073">
    <property type="protein sequence ID" value="RIV88116.1"/>
    <property type="molecule type" value="Genomic_DNA"/>
</dbReference>
<keyword evidence="3" id="KW-1185">Reference proteome</keyword>
<dbReference type="Pfam" id="PF11578">
    <property type="entry name" value="DUF3237"/>
    <property type="match status" value="1"/>
</dbReference>
<proteinExistence type="inferred from homology"/>
<sequence>MTTFSDTTPFTAPFSELDNPRLEFVMEVRLTFPEVYTMAPHPNGGMRSAVLVKGGTFEGPQIKGRAVPGSGGDYAYFRPDDVAVFDARYLLEEDDGTIILLNNKGFLWGRQPDTMQRLRDWAFNDGAPVPHPEYYLRGNPTFECPVGKHDWLTKHVFIGVGERKSDGNCLRYYALT</sequence>
<dbReference type="AlphaFoldDB" id="A0A3A1P4T5"/>
<organism evidence="2 3">
    <name type="scientific">Aurantiacibacter xanthus</name>
    <dbReference type="NCBI Taxonomy" id="1784712"/>
    <lineage>
        <taxon>Bacteria</taxon>
        <taxon>Pseudomonadati</taxon>
        <taxon>Pseudomonadota</taxon>
        <taxon>Alphaproteobacteria</taxon>
        <taxon>Sphingomonadales</taxon>
        <taxon>Erythrobacteraceae</taxon>
        <taxon>Aurantiacibacter</taxon>
    </lineage>
</organism>
<comment type="similarity">
    <text evidence="1">Belongs to the UPF0311 family.</text>
</comment>
<dbReference type="OrthoDB" id="5294829at2"/>
<accession>A0A3A1P4T5</accession>
<comment type="caution">
    <text evidence="2">The sequence shown here is derived from an EMBL/GenBank/DDBJ whole genome shotgun (WGS) entry which is preliminary data.</text>
</comment>
<dbReference type="Proteomes" id="UP000265366">
    <property type="component" value="Unassembled WGS sequence"/>
</dbReference>
<dbReference type="RefSeq" id="WP_119592539.1">
    <property type="nucleotide sequence ID" value="NZ_QXFM01000073.1"/>
</dbReference>
<reference evidence="2 3" key="1">
    <citation type="submission" date="2018-08" db="EMBL/GenBank/DDBJ databases">
        <title>Erythrobacter zhengii sp.nov., a bacterium isolated from deep-sea sediment.</title>
        <authorList>
            <person name="Fang C."/>
            <person name="Wu Y.-H."/>
            <person name="Sun C."/>
            <person name="Wang H."/>
            <person name="Cheng H."/>
            <person name="Meng F.-X."/>
            <person name="Wang C.-S."/>
            <person name="Xu X.-W."/>
        </authorList>
    </citation>
    <scope>NUCLEOTIDE SEQUENCE [LARGE SCALE GENOMIC DNA]</scope>
    <source>
        <strain evidence="2 3">CCTCC AB 2015396</strain>
    </source>
</reference>